<keyword evidence="6 12" id="KW-0067">ATP-binding</keyword>
<evidence type="ECO:0000256" key="6">
    <source>
        <dbReference type="ARBA" id="ARBA00022840"/>
    </source>
</evidence>
<feature type="transmembrane region" description="Helical" evidence="9">
    <location>
        <begin position="67"/>
        <end position="89"/>
    </location>
</feature>
<dbReference type="InterPro" id="IPR003439">
    <property type="entry name" value="ABC_transporter-like_ATP-bd"/>
</dbReference>
<keyword evidence="4 9" id="KW-0812">Transmembrane</keyword>
<dbReference type="InterPro" id="IPR039421">
    <property type="entry name" value="Type_1_exporter"/>
</dbReference>
<dbReference type="PROSITE" id="PS00211">
    <property type="entry name" value="ABC_TRANSPORTER_1"/>
    <property type="match status" value="1"/>
</dbReference>
<dbReference type="Pfam" id="PF00005">
    <property type="entry name" value="ABC_tran"/>
    <property type="match status" value="1"/>
</dbReference>
<dbReference type="PANTHER" id="PTHR43394">
    <property type="entry name" value="ATP-DEPENDENT PERMEASE MDL1, MITOCHONDRIAL"/>
    <property type="match status" value="1"/>
</dbReference>
<dbReference type="SUPFAM" id="SSF52540">
    <property type="entry name" value="P-loop containing nucleoside triphosphate hydrolases"/>
    <property type="match status" value="1"/>
</dbReference>
<keyword evidence="2" id="KW-0813">Transport</keyword>
<dbReference type="PANTHER" id="PTHR43394:SF1">
    <property type="entry name" value="ATP-BINDING CASSETTE SUB-FAMILY B MEMBER 10, MITOCHONDRIAL"/>
    <property type="match status" value="1"/>
</dbReference>
<evidence type="ECO:0000259" key="10">
    <source>
        <dbReference type="PROSITE" id="PS50893"/>
    </source>
</evidence>
<organism evidence="12 13">
    <name type="scientific">Eiseniibacteriota bacterium</name>
    <dbReference type="NCBI Taxonomy" id="2212470"/>
    <lineage>
        <taxon>Bacteria</taxon>
        <taxon>Candidatus Eiseniibacteriota</taxon>
    </lineage>
</organism>
<keyword evidence="8 9" id="KW-0472">Membrane</keyword>
<accession>A0A538TAW0</accession>
<dbReference type="Gene3D" id="1.20.1560.10">
    <property type="entry name" value="ABC transporter type 1, transmembrane domain"/>
    <property type="match status" value="1"/>
</dbReference>
<evidence type="ECO:0000256" key="1">
    <source>
        <dbReference type="ARBA" id="ARBA00004651"/>
    </source>
</evidence>
<sequence length="526" mass="57726">MIGAPVLASLIGVWQSYLATLMGQGVMHEIRVDMFDRLLRQSLRFFTNTKSGEIVSRLQNDVGSVQGVVTGTMVNLVSNVLVVASTLFVIFRIDWRLSFVSIAVLPFFILPTRRVGQMRGKIATATQEKMSEIANVIQEALSVSGYLLVRLFGAQSYERQRFREKSQAVRDLQVRQGTVGRWFLAFIMLFASVGPALIYWIGGHEAIGGAISIGTIVAFVGYLGRLYMPCTALVNAHVDVLSAGAVFRRIFDYLDLPVEIADPEHPKRIAAPRGALAFENVSMSYSGEGPPWTVEDLSFEIAPGQMVALVGPSGSGKTTVTYLATRLYDPTRGRVRFDGIDLRELALGDLSRWTAKVTQETTLFHATIAENLRYARPDAAREELERACSIAQVLDVVTALPQGFDTLVGERGYKLSGGERQRLALARVVLRDPRLLILDEATSALDSRSEALIREALEAVLAGRSSLVIAHRLSTVLSAGLILVMDRGRIVERGTHARLLDRGGLYTRLYEEQFLPGEAAVEPTAG</sequence>
<evidence type="ECO:0000313" key="13">
    <source>
        <dbReference type="Proteomes" id="UP000317716"/>
    </source>
</evidence>
<proteinExistence type="predicted"/>
<dbReference type="CDD" id="cd18550">
    <property type="entry name" value="ABC_6TM_exporter_like"/>
    <property type="match status" value="1"/>
</dbReference>
<dbReference type="InterPro" id="IPR003593">
    <property type="entry name" value="AAA+_ATPase"/>
</dbReference>
<keyword evidence="7 9" id="KW-1133">Transmembrane helix</keyword>
<dbReference type="GO" id="GO:0016887">
    <property type="term" value="F:ATP hydrolysis activity"/>
    <property type="evidence" value="ECO:0007669"/>
    <property type="project" value="InterPro"/>
</dbReference>
<gene>
    <name evidence="12" type="ORF">E6K72_00365</name>
</gene>
<dbReference type="Pfam" id="PF00664">
    <property type="entry name" value="ABC_membrane"/>
    <property type="match status" value="1"/>
</dbReference>
<name>A0A538TAW0_UNCEI</name>
<evidence type="ECO:0000256" key="4">
    <source>
        <dbReference type="ARBA" id="ARBA00022692"/>
    </source>
</evidence>
<feature type="transmembrane region" description="Helical" evidence="9">
    <location>
        <begin position="6"/>
        <end position="27"/>
    </location>
</feature>
<feature type="transmembrane region" description="Helical" evidence="9">
    <location>
        <begin position="182"/>
        <end position="201"/>
    </location>
</feature>
<dbReference type="AlphaFoldDB" id="A0A538TAW0"/>
<dbReference type="PROSITE" id="PS50929">
    <property type="entry name" value="ABC_TM1F"/>
    <property type="match status" value="1"/>
</dbReference>
<dbReference type="SUPFAM" id="SSF90123">
    <property type="entry name" value="ABC transporter transmembrane region"/>
    <property type="match status" value="1"/>
</dbReference>
<dbReference type="InterPro" id="IPR036640">
    <property type="entry name" value="ABC1_TM_sf"/>
</dbReference>
<dbReference type="FunFam" id="3.40.50.300:FF:000221">
    <property type="entry name" value="Multidrug ABC transporter ATP-binding protein"/>
    <property type="match status" value="1"/>
</dbReference>
<feature type="domain" description="ABC transmembrane type-1" evidence="11">
    <location>
        <begin position="1"/>
        <end position="236"/>
    </location>
</feature>
<evidence type="ECO:0000256" key="5">
    <source>
        <dbReference type="ARBA" id="ARBA00022741"/>
    </source>
</evidence>
<evidence type="ECO:0000313" key="12">
    <source>
        <dbReference type="EMBL" id="TMQ60783.1"/>
    </source>
</evidence>
<keyword evidence="5" id="KW-0547">Nucleotide-binding</keyword>
<dbReference type="InterPro" id="IPR027417">
    <property type="entry name" value="P-loop_NTPase"/>
</dbReference>
<evidence type="ECO:0000256" key="8">
    <source>
        <dbReference type="ARBA" id="ARBA00023136"/>
    </source>
</evidence>
<reference evidence="12 13" key="1">
    <citation type="journal article" date="2019" name="Nat. Microbiol.">
        <title>Mediterranean grassland soil C-N compound turnover is dependent on rainfall and depth, and is mediated by genomically divergent microorganisms.</title>
        <authorList>
            <person name="Diamond S."/>
            <person name="Andeer P.F."/>
            <person name="Li Z."/>
            <person name="Crits-Christoph A."/>
            <person name="Burstein D."/>
            <person name="Anantharaman K."/>
            <person name="Lane K.R."/>
            <person name="Thomas B.C."/>
            <person name="Pan C."/>
            <person name="Northen T.R."/>
            <person name="Banfield J.F."/>
        </authorList>
    </citation>
    <scope>NUCLEOTIDE SEQUENCE [LARGE SCALE GENOMIC DNA]</scope>
    <source>
        <strain evidence="12">WS_2</strain>
    </source>
</reference>
<dbReference type="GO" id="GO:0005886">
    <property type="term" value="C:plasma membrane"/>
    <property type="evidence" value="ECO:0007669"/>
    <property type="project" value="UniProtKB-SubCell"/>
</dbReference>
<dbReference type="SMART" id="SM00382">
    <property type="entry name" value="AAA"/>
    <property type="match status" value="1"/>
</dbReference>
<feature type="transmembrane region" description="Helical" evidence="9">
    <location>
        <begin position="207"/>
        <end position="224"/>
    </location>
</feature>
<evidence type="ECO:0000256" key="9">
    <source>
        <dbReference type="SAM" id="Phobius"/>
    </source>
</evidence>
<dbReference type="PROSITE" id="PS50893">
    <property type="entry name" value="ABC_TRANSPORTER_2"/>
    <property type="match status" value="1"/>
</dbReference>
<dbReference type="GO" id="GO:0015421">
    <property type="term" value="F:ABC-type oligopeptide transporter activity"/>
    <property type="evidence" value="ECO:0007669"/>
    <property type="project" value="TreeGrafter"/>
</dbReference>
<evidence type="ECO:0000259" key="11">
    <source>
        <dbReference type="PROSITE" id="PS50929"/>
    </source>
</evidence>
<comment type="caution">
    <text evidence="12">The sequence shown here is derived from an EMBL/GenBank/DDBJ whole genome shotgun (WGS) entry which is preliminary data.</text>
</comment>
<feature type="domain" description="ABC transporter" evidence="10">
    <location>
        <begin position="276"/>
        <end position="512"/>
    </location>
</feature>
<keyword evidence="3" id="KW-1003">Cell membrane</keyword>
<dbReference type="Gene3D" id="3.40.50.300">
    <property type="entry name" value="P-loop containing nucleotide triphosphate hydrolases"/>
    <property type="match status" value="1"/>
</dbReference>
<dbReference type="GO" id="GO:0005524">
    <property type="term" value="F:ATP binding"/>
    <property type="evidence" value="ECO:0007669"/>
    <property type="project" value="UniProtKB-KW"/>
</dbReference>
<dbReference type="Proteomes" id="UP000317716">
    <property type="component" value="Unassembled WGS sequence"/>
</dbReference>
<evidence type="ECO:0000256" key="2">
    <source>
        <dbReference type="ARBA" id="ARBA00022448"/>
    </source>
</evidence>
<dbReference type="EMBL" id="VBOS01000011">
    <property type="protein sequence ID" value="TMQ60783.1"/>
    <property type="molecule type" value="Genomic_DNA"/>
</dbReference>
<comment type="subcellular location">
    <subcellularLocation>
        <location evidence="1">Cell membrane</location>
        <topology evidence="1">Multi-pass membrane protein</topology>
    </subcellularLocation>
</comment>
<dbReference type="InterPro" id="IPR017871">
    <property type="entry name" value="ABC_transporter-like_CS"/>
</dbReference>
<evidence type="ECO:0000256" key="3">
    <source>
        <dbReference type="ARBA" id="ARBA00022475"/>
    </source>
</evidence>
<evidence type="ECO:0000256" key="7">
    <source>
        <dbReference type="ARBA" id="ARBA00022989"/>
    </source>
</evidence>
<protein>
    <submittedName>
        <fullName evidence="12">ABC transporter ATP-binding protein</fullName>
    </submittedName>
</protein>
<dbReference type="InterPro" id="IPR011527">
    <property type="entry name" value="ABC1_TM_dom"/>
</dbReference>